<accession>A0A395UM08</accession>
<proteinExistence type="predicted"/>
<dbReference type="AlphaFoldDB" id="A0A395UM08"/>
<reference evidence="1 2" key="1">
    <citation type="submission" date="2018-08" db="EMBL/GenBank/DDBJ databases">
        <title>A genome reference for cultivated species of the human gut microbiota.</title>
        <authorList>
            <person name="Zou Y."/>
            <person name="Xue W."/>
            <person name="Luo G."/>
        </authorList>
    </citation>
    <scope>NUCLEOTIDE SEQUENCE [LARGE SCALE GENOMIC DNA]</scope>
    <source>
        <strain evidence="1 2">AF25-30LB</strain>
    </source>
</reference>
<organism evidence="1 2">
    <name type="scientific">Phocaeicola vulgatus</name>
    <name type="common">Bacteroides vulgatus</name>
    <dbReference type="NCBI Taxonomy" id="821"/>
    <lineage>
        <taxon>Bacteria</taxon>
        <taxon>Pseudomonadati</taxon>
        <taxon>Bacteroidota</taxon>
        <taxon>Bacteroidia</taxon>
        <taxon>Bacteroidales</taxon>
        <taxon>Bacteroidaceae</taxon>
        <taxon>Phocaeicola</taxon>
    </lineage>
</organism>
<evidence type="ECO:0000313" key="1">
    <source>
        <dbReference type="EMBL" id="RGR35396.1"/>
    </source>
</evidence>
<dbReference type="Proteomes" id="UP000266497">
    <property type="component" value="Unassembled WGS sequence"/>
</dbReference>
<evidence type="ECO:0000313" key="2">
    <source>
        <dbReference type="Proteomes" id="UP000266497"/>
    </source>
</evidence>
<comment type="caution">
    <text evidence="1">The sequence shown here is derived from an EMBL/GenBank/DDBJ whole genome shotgun (WGS) entry which is preliminary data.</text>
</comment>
<name>A0A395UM08_PHOVU</name>
<dbReference type="EMBL" id="QRUD01000056">
    <property type="protein sequence ID" value="RGR35396.1"/>
    <property type="molecule type" value="Genomic_DNA"/>
</dbReference>
<sequence length="195" mass="22385">MYSNMKIVILILLLFTGGSVIKAQRHYKRISALEGSYGTNIFGKADNMANISFSKYIDRTSYWKAGLNYFEKSFDYSVNTEATQPLGIMPVMQNQQREETARNWFVNGSYNRTIASNLKSIYWNIGIGCFLGTEYTRHPSKEYQFIVGPEIGTEIELFILPKLAFTVGIKEMWSPLSVKNWNTVWNAGLKILLYK</sequence>
<dbReference type="RefSeq" id="WP_117893514.1">
    <property type="nucleotide sequence ID" value="NZ_JADNKW010000017.1"/>
</dbReference>
<gene>
    <name evidence="1" type="ORF">DWY53_17150</name>
</gene>
<protein>
    <recommendedName>
        <fullName evidence="3">Conjugative transposon protein TraO</fullName>
    </recommendedName>
</protein>
<evidence type="ECO:0008006" key="3">
    <source>
        <dbReference type="Google" id="ProtNLM"/>
    </source>
</evidence>